<feature type="domain" description="C-type lectin" evidence="3">
    <location>
        <begin position="134"/>
        <end position="273"/>
    </location>
</feature>
<name>A0A914MLV4_MELIC</name>
<reference evidence="5" key="1">
    <citation type="submission" date="2022-11" db="UniProtKB">
        <authorList>
            <consortium name="WormBaseParasite"/>
        </authorList>
    </citation>
    <scope>IDENTIFICATION</scope>
</reference>
<dbReference type="Proteomes" id="UP000887563">
    <property type="component" value="Unplaced"/>
</dbReference>
<protein>
    <submittedName>
        <fullName evidence="5">C-type lectin domain-containing protein</fullName>
    </submittedName>
</protein>
<dbReference type="InterPro" id="IPR001304">
    <property type="entry name" value="C-type_lectin-like"/>
</dbReference>
<evidence type="ECO:0000313" key="4">
    <source>
        <dbReference type="Proteomes" id="UP000887563"/>
    </source>
</evidence>
<keyword evidence="2" id="KW-0732">Signal</keyword>
<dbReference type="InterPro" id="IPR050111">
    <property type="entry name" value="C-type_lectin/snaclec_domain"/>
</dbReference>
<feature type="signal peptide" evidence="2">
    <location>
        <begin position="1"/>
        <end position="20"/>
    </location>
</feature>
<dbReference type="SMART" id="SM00034">
    <property type="entry name" value="CLECT"/>
    <property type="match status" value="1"/>
</dbReference>
<evidence type="ECO:0000256" key="1">
    <source>
        <dbReference type="SAM" id="MobiDB-lite"/>
    </source>
</evidence>
<proteinExistence type="predicted"/>
<dbReference type="Gene3D" id="3.10.100.10">
    <property type="entry name" value="Mannose-Binding Protein A, subunit A"/>
    <property type="match status" value="1"/>
</dbReference>
<dbReference type="Pfam" id="PF00059">
    <property type="entry name" value="Lectin_C"/>
    <property type="match status" value="1"/>
</dbReference>
<keyword evidence="4" id="KW-1185">Reference proteome</keyword>
<dbReference type="InterPro" id="IPR016186">
    <property type="entry name" value="C-type_lectin-like/link_sf"/>
</dbReference>
<accession>A0A914MLV4</accession>
<evidence type="ECO:0000313" key="5">
    <source>
        <dbReference type="WBParaSite" id="Minc3s01974g27533"/>
    </source>
</evidence>
<evidence type="ECO:0000256" key="2">
    <source>
        <dbReference type="SAM" id="SignalP"/>
    </source>
</evidence>
<feature type="chain" id="PRO_5037668197" evidence="2">
    <location>
        <begin position="21"/>
        <end position="294"/>
    </location>
</feature>
<sequence length="294" mass="34072">MYFYLNKIILLFLFSIFVSCIPKYQEEFGDDILKALNKETIENGEIEVKTGEDKLGDNKIRKWRKYVIKRKSNGGKNEEEKINEGERSLLDAPPVNEKSKGNLDNKEKNKIKNVLDWNKQRAPVICGDEGWHYFDGFCYKLINGKFTWEEALGECKKQNSNLVSIQSEQENDFVGSLSTKFDQNFDNFCHGFWIGMTRKYIEETDSFKSEWSDGTLVNYGNVPIKVAFHTPPWMGGQPDFAGGVEECVHSYPKLGCDNWQQIFFNQWNDARCSIKLSGAVCKKRQSIKKFEKKK</sequence>
<dbReference type="PROSITE" id="PS51257">
    <property type="entry name" value="PROKAR_LIPOPROTEIN"/>
    <property type="match status" value="1"/>
</dbReference>
<dbReference type="SUPFAM" id="SSF56436">
    <property type="entry name" value="C-type lectin-like"/>
    <property type="match status" value="1"/>
</dbReference>
<feature type="compositionally biased region" description="Basic and acidic residues" evidence="1">
    <location>
        <begin position="76"/>
        <end position="89"/>
    </location>
</feature>
<dbReference type="PROSITE" id="PS50041">
    <property type="entry name" value="C_TYPE_LECTIN_2"/>
    <property type="match status" value="1"/>
</dbReference>
<organism evidence="4 5">
    <name type="scientific">Meloidogyne incognita</name>
    <name type="common">Southern root-knot nematode worm</name>
    <name type="synonym">Oxyuris incognita</name>
    <dbReference type="NCBI Taxonomy" id="6306"/>
    <lineage>
        <taxon>Eukaryota</taxon>
        <taxon>Metazoa</taxon>
        <taxon>Ecdysozoa</taxon>
        <taxon>Nematoda</taxon>
        <taxon>Chromadorea</taxon>
        <taxon>Rhabditida</taxon>
        <taxon>Tylenchina</taxon>
        <taxon>Tylenchomorpha</taxon>
        <taxon>Tylenchoidea</taxon>
        <taxon>Meloidogynidae</taxon>
        <taxon>Meloidogyninae</taxon>
        <taxon>Meloidogyne</taxon>
        <taxon>Meloidogyne incognita group</taxon>
    </lineage>
</organism>
<dbReference type="InterPro" id="IPR016187">
    <property type="entry name" value="CTDL_fold"/>
</dbReference>
<feature type="region of interest" description="Disordered" evidence="1">
    <location>
        <begin position="76"/>
        <end position="103"/>
    </location>
</feature>
<evidence type="ECO:0000259" key="3">
    <source>
        <dbReference type="PROSITE" id="PS50041"/>
    </source>
</evidence>
<dbReference type="WBParaSite" id="Minc3s01974g27533">
    <property type="protein sequence ID" value="Minc3s01974g27533"/>
    <property type="gene ID" value="Minc3s01974g27533"/>
</dbReference>
<dbReference type="PANTHER" id="PTHR22803">
    <property type="entry name" value="MANNOSE, PHOSPHOLIPASE, LECTIN RECEPTOR RELATED"/>
    <property type="match status" value="1"/>
</dbReference>
<dbReference type="AlphaFoldDB" id="A0A914MLV4"/>